<evidence type="ECO:0000256" key="5">
    <source>
        <dbReference type="SAM" id="SignalP"/>
    </source>
</evidence>
<dbReference type="GO" id="GO:0006508">
    <property type="term" value="P:proteolysis"/>
    <property type="evidence" value="ECO:0007669"/>
    <property type="project" value="InterPro"/>
</dbReference>
<dbReference type="OrthoDB" id="546450at2759"/>
<dbReference type="PANTHER" id="PTHR24271:SF48">
    <property type="entry name" value="KALLIKREIN-14"/>
    <property type="match status" value="1"/>
</dbReference>
<dbReference type="InterPro" id="IPR043504">
    <property type="entry name" value="Peptidase_S1_PA_chymotrypsin"/>
</dbReference>
<dbReference type="AlphaFoldDB" id="A0A8C4UAL2"/>
<organism evidence="7 8">
    <name type="scientific">Falco tinnunculus</name>
    <name type="common">Common kestrel</name>
    <dbReference type="NCBI Taxonomy" id="100819"/>
    <lineage>
        <taxon>Eukaryota</taxon>
        <taxon>Metazoa</taxon>
        <taxon>Chordata</taxon>
        <taxon>Craniata</taxon>
        <taxon>Vertebrata</taxon>
        <taxon>Euteleostomi</taxon>
        <taxon>Archelosauria</taxon>
        <taxon>Archosauria</taxon>
        <taxon>Dinosauria</taxon>
        <taxon>Saurischia</taxon>
        <taxon>Theropoda</taxon>
        <taxon>Coelurosauria</taxon>
        <taxon>Aves</taxon>
        <taxon>Neognathae</taxon>
        <taxon>Neoaves</taxon>
        <taxon>Telluraves</taxon>
        <taxon>Australaves</taxon>
        <taxon>Falconiformes</taxon>
        <taxon>Falconidae</taxon>
        <taxon>Falco</taxon>
    </lineage>
</organism>
<dbReference type="GO" id="GO:0032259">
    <property type="term" value="P:methylation"/>
    <property type="evidence" value="ECO:0007669"/>
    <property type="project" value="UniProtKB-KW"/>
</dbReference>
<keyword evidence="2" id="KW-0808">Transferase</keyword>
<dbReference type="Proteomes" id="UP000694562">
    <property type="component" value="Unplaced"/>
</dbReference>
<dbReference type="OMA" id="IYRPIRC"/>
<sequence>MEPLPIVLLLLLLTGTWGPTPPAEQDEDRIIGGYPCIPLSQPWQVYIYRPIRCGGVLLRDRWVLSAAHCNSR</sequence>
<dbReference type="Pfam" id="PF00089">
    <property type="entry name" value="Trypsin"/>
    <property type="match status" value="1"/>
</dbReference>
<evidence type="ECO:0000256" key="1">
    <source>
        <dbReference type="ARBA" id="ARBA00022603"/>
    </source>
</evidence>
<dbReference type="GO" id="GO:0008168">
    <property type="term" value="F:methyltransferase activity"/>
    <property type="evidence" value="ECO:0007669"/>
    <property type="project" value="UniProtKB-KW"/>
</dbReference>
<dbReference type="GO" id="GO:0004252">
    <property type="term" value="F:serine-type endopeptidase activity"/>
    <property type="evidence" value="ECO:0007669"/>
    <property type="project" value="InterPro"/>
</dbReference>
<protein>
    <recommendedName>
        <fullName evidence="6">Peptidase S1 domain-containing protein</fullName>
    </recommendedName>
</protein>
<dbReference type="InterPro" id="IPR018117">
    <property type="entry name" value="C5_DNA_meth_AS"/>
</dbReference>
<dbReference type="Ensembl" id="ENSFTIT00000009343.1">
    <property type="protein sequence ID" value="ENSFTIP00000008948.1"/>
    <property type="gene ID" value="ENSFTIG00000006056.1"/>
</dbReference>
<dbReference type="PROSITE" id="PS00134">
    <property type="entry name" value="TRYPSIN_HIS"/>
    <property type="match status" value="1"/>
</dbReference>
<proteinExistence type="predicted"/>
<dbReference type="InterPro" id="IPR009003">
    <property type="entry name" value="Peptidase_S1_PA"/>
</dbReference>
<keyword evidence="8" id="KW-1185">Reference proteome</keyword>
<dbReference type="InterPro" id="IPR018114">
    <property type="entry name" value="TRYPSIN_HIS"/>
</dbReference>
<dbReference type="PANTHER" id="PTHR24271">
    <property type="entry name" value="KALLIKREIN-RELATED"/>
    <property type="match status" value="1"/>
</dbReference>
<dbReference type="GO" id="GO:0030141">
    <property type="term" value="C:secretory granule"/>
    <property type="evidence" value="ECO:0007669"/>
    <property type="project" value="TreeGrafter"/>
</dbReference>
<evidence type="ECO:0000259" key="6">
    <source>
        <dbReference type="Pfam" id="PF00089"/>
    </source>
</evidence>
<dbReference type="SUPFAM" id="SSF50494">
    <property type="entry name" value="Trypsin-like serine proteases"/>
    <property type="match status" value="1"/>
</dbReference>
<dbReference type="InterPro" id="IPR001254">
    <property type="entry name" value="Trypsin_dom"/>
</dbReference>
<feature type="domain" description="Peptidase S1" evidence="6">
    <location>
        <begin position="30"/>
        <end position="70"/>
    </location>
</feature>
<evidence type="ECO:0000256" key="3">
    <source>
        <dbReference type="ARBA" id="ARBA00022691"/>
    </source>
</evidence>
<dbReference type="Gene3D" id="2.40.10.10">
    <property type="entry name" value="Trypsin-like serine proteases"/>
    <property type="match status" value="1"/>
</dbReference>
<keyword evidence="1" id="KW-0489">Methyltransferase</keyword>
<evidence type="ECO:0000256" key="4">
    <source>
        <dbReference type="ARBA" id="ARBA00023157"/>
    </source>
</evidence>
<feature type="chain" id="PRO_5034310966" description="Peptidase S1 domain-containing protein" evidence="5">
    <location>
        <begin position="19"/>
        <end position="72"/>
    </location>
</feature>
<reference evidence="7" key="2">
    <citation type="submission" date="2025-09" db="UniProtKB">
        <authorList>
            <consortium name="Ensembl"/>
        </authorList>
    </citation>
    <scope>IDENTIFICATION</scope>
</reference>
<keyword evidence="3" id="KW-0949">S-adenosyl-L-methionine</keyword>
<keyword evidence="5" id="KW-0732">Signal</keyword>
<dbReference type="PROSITE" id="PS00094">
    <property type="entry name" value="C5_MTASE_1"/>
    <property type="match status" value="1"/>
</dbReference>
<feature type="signal peptide" evidence="5">
    <location>
        <begin position="1"/>
        <end position="18"/>
    </location>
</feature>
<accession>A0A8C4UAL2</accession>
<evidence type="ECO:0000313" key="7">
    <source>
        <dbReference type="Ensembl" id="ENSFTIP00000008948.1"/>
    </source>
</evidence>
<evidence type="ECO:0000256" key="2">
    <source>
        <dbReference type="ARBA" id="ARBA00022679"/>
    </source>
</evidence>
<reference evidence="7" key="1">
    <citation type="submission" date="2025-08" db="UniProtKB">
        <authorList>
            <consortium name="Ensembl"/>
        </authorList>
    </citation>
    <scope>IDENTIFICATION</scope>
</reference>
<name>A0A8C4UAL2_FALTI</name>
<keyword evidence="4" id="KW-1015">Disulfide bond</keyword>
<evidence type="ECO:0000313" key="8">
    <source>
        <dbReference type="Proteomes" id="UP000694562"/>
    </source>
</evidence>